<dbReference type="KEGG" id="rbi:RB2501_10712"/>
<dbReference type="InterPro" id="IPR043131">
    <property type="entry name" value="BCAT-like_N"/>
</dbReference>
<dbReference type="InterPro" id="IPR001544">
    <property type="entry name" value="Aminotrans_IV"/>
</dbReference>
<dbReference type="Gene3D" id="3.20.10.10">
    <property type="entry name" value="D-amino Acid Aminotransferase, subunit A, domain 2"/>
    <property type="match status" value="1"/>
</dbReference>
<comment type="cofactor">
    <cofactor evidence="1 5">
        <name>pyridoxal 5'-phosphate</name>
        <dbReference type="ChEBI" id="CHEBI:597326"/>
    </cofactor>
</comment>
<evidence type="ECO:0000256" key="1">
    <source>
        <dbReference type="ARBA" id="ARBA00001933"/>
    </source>
</evidence>
<dbReference type="InterPro" id="IPR036038">
    <property type="entry name" value="Aminotransferase-like"/>
</dbReference>
<name>A4CM99_ROBBH</name>
<dbReference type="PANTHER" id="PTHR42743">
    <property type="entry name" value="AMINO-ACID AMINOTRANSFERASE"/>
    <property type="match status" value="1"/>
</dbReference>
<dbReference type="GO" id="GO:0046394">
    <property type="term" value="P:carboxylic acid biosynthetic process"/>
    <property type="evidence" value="ECO:0007669"/>
    <property type="project" value="UniProtKB-ARBA"/>
</dbReference>
<dbReference type="AlphaFoldDB" id="A4CM99"/>
<evidence type="ECO:0000256" key="5">
    <source>
        <dbReference type="RuleBase" id="RU004516"/>
    </source>
</evidence>
<keyword evidence="6" id="KW-0032">Aminotransferase</keyword>
<accession>A4CM99</accession>
<evidence type="ECO:0000313" key="7">
    <source>
        <dbReference type="Proteomes" id="UP000009049"/>
    </source>
</evidence>
<dbReference type="InterPro" id="IPR018300">
    <property type="entry name" value="Aminotrans_IV_CS"/>
</dbReference>
<dbReference type="GO" id="GO:0005829">
    <property type="term" value="C:cytosol"/>
    <property type="evidence" value="ECO:0007669"/>
    <property type="project" value="TreeGrafter"/>
</dbReference>
<evidence type="ECO:0000256" key="3">
    <source>
        <dbReference type="ARBA" id="ARBA00022898"/>
    </source>
</evidence>
<keyword evidence="6" id="KW-0808">Transferase</keyword>
<comment type="similarity">
    <text evidence="2 4">Belongs to the class-IV pyridoxal-phosphate-dependent aminotransferase family.</text>
</comment>
<evidence type="ECO:0000256" key="4">
    <source>
        <dbReference type="RuleBase" id="RU004106"/>
    </source>
</evidence>
<dbReference type="OrthoDB" id="9804984at2"/>
<dbReference type="RefSeq" id="WP_015754112.1">
    <property type="nucleotide sequence ID" value="NC_013222.1"/>
</dbReference>
<organism evidence="6 7">
    <name type="scientific">Robiginitalea biformata (strain ATCC BAA-864 / DSM 15991 / KCTC 12146 / HTCC2501)</name>
    <dbReference type="NCBI Taxonomy" id="313596"/>
    <lineage>
        <taxon>Bacteria</taxon>
        <taxon>Pseudomonadati</taxon>
        <taxon>Bacteroidota</taxon>
        <taxon>Flavobacteriia</taxon>
        <taxon>Flavobacteriales</taxon>
        <taxon>Flavobacteriaceae</taxon>
        <taxon>Robiginitalea</taxon>
    </lineage>
</organism>
<dbReference type="Proteomes" id="UP000009049">
    <property type="component" value="Chromosome"/>
</dbReference>
<gene>
    <name evidence="6" type="ordered locus">RB2501_10712</name>
</gene>
<dbReference type="InterPro" id="IPR043132">
    <property type="entry name" value="BCAT-like_C"/>
</dbReference>
<dbReference type="FunFam" id="3.20.10.10:FF:000002">
    <property type="entry name" value="D-alanine aminotransferase"/>
    <property type="match status" value="1"/>
</dbReference>
<keyword evidence="7" id="KW-1185">Reference proteome</keyword>
<dbReference type="STRING" id="313596.RB2501_10712"/>
<dbReference type="Pfam" id="PF01063">
    <property type="entry name" value="Aminotran_4"/>
    <property type="match status" value="1"/>
</dbReference>
<dbReference type="EMBL" id="CP001712">
    <property type="protein sequence ID" value="EAR14791.1"/>
    <property type="molecule type" value="Genomic_DNA"/>
</dbReference>
<dbReference type="PANTHER" id="PTHR42743:SF10">
    <property type="entry name" value="D-ALANINE AMINOTRANSFERASE"/>
    <property type="match status" value="1"/>
</dbReference>
<dbReference type="SUPFAM" id="SSF56752">
    <property type="entry name" value="D-aminoacid aminotransferase-like PLP-dependent enzymes"/>
    <property type="match status" value="1"/>
</dbReference>
<dbReference type="InterPro" id="IPR050571">
    <property type="entry name" value="Class-IV_PLP-Dep_Aminotrnsfr"/>
</dbReference>
<dbReference type="GO" id="GO:0008652">
    <property type="term" value="P:amino acid biosynthetic process"/>
    <property type="evidence" value="ECO:0007669"/>
    <property type="project" value="UniProtKB-ARBA"/>
</dbReference>
<dbReference type="Gene3D" id="3.30.470.10">
    <property type="match status" value="1"/>
</dbReference>
<evidence type="ECO:0000256" key="2">
    <source>
        <dbReference type="ARBA" id="ARBA00009320"/>
    </source>
</evidence>
<dbReference type="GO" id="GO:0008483">
    <property type="term" value="F:transaminase activity"/>
    <property type="evidence" value="ECO:0007669"/>
    <property type="project" value="UniProtKB-KW"/>
</dbReference>
<dbReference type="eggNOG" id="COG0115">
    <property type="taxonomic scope" value="Bacteria"/>
</dbReference>
<dbReference type="HOGENOM" id="CLU_020844_4_1_10"/>
<proteinExistence type="inferred from homology"/>
<keyword evidence="3 5" id="KW-0663">Pyridoxal phosphate</keyword>
<dbReference type="PROSITE" id="PS00770">
    <property type="entry name" value="AA_TRANSFER_CLASS_4"/>
    <property type="match status" value="1"/>
</dbReference>
<evidence type="ECO:0000313" key="6">
    <source>
        <dbReference type="EMBL" id="EAR14791.1"/>
    </source>
</evidence>
<reference evidence="6 7" key="1">
    <citation type="journal article" date="2009" name="J. Bacteriol.">
        <title>Complete genome sequence of Robiginitalea biformata HTCC2501.</title>
        <authorList>
            <person name="Oh H.M."/>
            <person name="Giovannoni S.J."/>
            <person name="Lee K."/>
            <person name="Ferriera S."/>
            <person name="Johnson J."/>
            <person name="Cho J.C."/>
        </authorList>
    </citation>
    <scope>NUCLEOTIDE SEQUENCE [LARGE SCALE GENOMIC DNA]</scope>
    <source>
        <strain evidence="7">ATCC BAA-864 / HTCC2501 / KCTC 12146</strain>
    </source>
</reference>
<protein>
    <submittedName>
        <fullName evidence="6">Aminotransferase, class IV</fullName>
    </submittedName>
</protein>
<sequence>MPHPIDYPKKVYLNGEILDAEEARISVFDRGFLFGDGIYEVMARIGGRFFRQADHMARMQSCLEKIAIPFDASRLEAEIPALLEASGLAGQDCLLYLQVTRGTAPRQHAFPPDAQPTAMMYAWPKTLPEVETSRASVITREDFRWHRCDIKSTSLLGNILSNQEAASNSCYETIFIRDGRVTEASHCNVFFVRGEVVYTHPADTNILDGIIRRVVLELCRELGLEVRLEGVPAGQVRQMDEAFLTGTSTQVMAIARVDGEACYQEAPGPVTRRIQEAFREAKKGE</sequence>